<dbReference type="InterPro" id="IPR043502">
    <property type="entry name" value="DNA/RNA_pol_sf"/>
</dbReference>
<dbReference type="PANTHER" id="PTHR47331">
    <property type="entry name" value="PHD-TYPE DOMAIN-CONTAINING PROTEIN"/>
    <property type="match status" value="1"/>
</dbReference>
<dbReference type="OrthoDB" id="5979717at2759"/>
<feature type="non-terminal residue" evidence="1">
    <location>
        <position position="369"/>
    </location>
</feature>
<dbReference type="PANTHER" id="PTHR47331:SF1">
    <property type="entry name" value="GAG-LIKE PROTEIN"/>
    <property type="match status" value="1"/>
</dbReference>
<gene>
    <name evidence="1" type="ORF">PACLA_8A058339</name>
</gene>
<evidence type="ECO:0000313" key="2">
    <source>
        <dbReference type="Proteomes" id="UP001152795"/>
    </source>
</evidence>
<dbReference type="SUPFAM" id="SSF56672">
    <property type="entry name" value="DNA/RNA polymerases"/>
    <property type="match status" value="1"/>
</dbReference>
<dbReference type="EMBL" id="CACRXK020022742">
    <property type="protein sequence ID" value="CAB4037108.1"/>
    <property type="molecule type" value="Genomic_DNA"/>
</dbReference>
<organism evidence="1 2">
    <name type="scientific">Paramuricea clavata</name>
    <name type="common">Red gorgonian</name>
    <name type="synonym">Violescent sea-whip</name>
    <dbReference type="NCBI Taxonomy" id="317549"/>
    <lineage>
        <taxon>Eukaryota</taxon>
        <taxon>Metazoa</taxon>
        <taxon>Cnidaria</taxon>
        <taxon>Anthozoa</taxon>
        <taxon>Octocorallia</taxon>
        <taxon>Malacalcyonacea</taxon>
        <taxon>Plexauridae</taxon>
        <taxon>Paramuricea</taxon>
    </lineage>
</organism>
<accession>A0A7D9LMC3</accession>
<keyword evidence="2" id="KW-1185">Reference proteome</keyword>
<proteinExistence type="predicted"/>
<evidence type="ECO:0000313" key="1">
    <source>
        <dbReference type="EMBL" id="CAB4037108.1"/>
    </source>
</evidence>
<reference evidence="1" key="1">
    <citation type="submission" date="2020-04" db="EMBL/GenBank/DDBJ databases">
        <authorList>
            <person name="Alioto T."/>
            <person name="Alioto T."/>
            <person name="Gomez Garrido J."/>
        </authorList>
    </citation>
    <scope>NUCLEOTIDE SEQUENCE</scope>
    <source>
        <strain evidence="1">A484AB</strain>
    </source>
</reference>
<comment type="caution">
    <text evidence="1">The sequence shown here is derived from an EMBL/GenBank/DDBJ whole genome shotgun (WGS) entry which is preliminary data.</text>
</comment>
<feature type="non-terminal residue" evidence="1">
    <location>
        <position position="1"/>
    </location>
</feature>
<protein>
    <submittedName>
        <fullName evidence="1">Uncharacterized protein</fullName>
    </submittedName>
</protein>
<sequence length="369" mass="41930">TGAINTNLGWVLSGPVENHSQQRLEASVNMSSTHVLQLETPPSQPMHHEDDQQLRRFWDLESLGISKEEKSVVEEFTSTIGFKAGRYHVELPWKEHHPLLPDNYEMSRKRLWSLLERLKRDPEVLKEYDAVIKDQLTKGVVEIVEKEDIGELGKVHYIPHHAVIRRDKETTKLRIVYDASAKTSGPSLNECLYTGPAMTHNIMDIILRFRSHKVALAVFGVSSSPFLLNATISHHIEQYRAQDPAFVEAFMRAVYVDDLNSGGDDDKSAYTLYKKSKLRLAEGGFNLRKFVTNSPELLTKIKSEENPLPRTNLKPNPQVDEPPNDCVNEDETYSKITLGTSNESSNEEHKVLGSCDRIGIRVFPNKAKY</sequence>
<name>A0A7D9LMC3_PARCT</name>
<dbReference type="Proteomes" id="UP001152795">
    <property type="component" value="Unassembled WGS sequence"/>
</dbReference>
<dbReference type="AlphaFoldDB" id="A0A7D9LMC3"/>